<organism evidence="3 4">
    <name type="scientific">Nematocida displodere</name>
    <dbReference type="NCBI Taxonomy" id="1805483"/>
    <lineage>
        <taxon>Eukaryota</taxon>
        <taxon>Fungi</taxon>
        <taxon>Fungi incertae sedis</taxon>
        <taxon>Microsporidia</taxon>
        <taxon>Nematocida</taxon>
    </lineage>
</organism>
<evidence type="ECO:0000313" key="3">
    <source>
        <dbReference type="EMBL" id="OAG29742.1"/>
    </source>
</evidence>
<dbReference type="RefSeq" id="XP_067544390.1">
    <property type="nucleotide sequence ID" value="XM_067688293.1"/>
</dbReference>
<dbReference type="VEuPathDB" id="MicrosporidiaDB:NEDG_00875"/>
<dbReference type="GeneID" id="93647225"/>
<comment type="function">
    <text evidence="2">Non-catalytic component of the proteasome.</text>
</comment>
<accession>A0A177EF34</accession>
<reference evidence="3 4" key="1">
    <citation type="submission" date="2016-02" db="EMBL/GenBank/DDBJ databases">
        <title>Discovery of a natural microsporidian pathogen with a broad tissue tropism in Caenorhabditis elegans.</title>
        <authorList>
            <person name="Luallen R.J."/>
            <person name="Reinke A.W."/>
            <person name="Tong L."/>
            <person name="Botts M.R."/>
            <person name="Felix M.-A."/>
            <person name="Troemel E.R."/>
        </authorList>
    </citation>
    <scope>NUCLEOTIDE SEQUENCE [LARGE SCALE GENOMIC DNA]</scope>
    <source>
        <strain evidence="3 4">JUm2807</strain>
    </source>
</reference>
<name>A0A177EF34_9MICR</name>
<dbReference type="InterPro" id="IPR029055">
    <property type="entry name" value="Ntn_hydrolases_N"/>
</dbReference>
<dbReference type="STRING" id="1805483.A0A177EF34"/>
<dbReference type="EMBL" id="LTDL01000040">
    <property type="protein sequence ID" value="OAG29742.1"/>
    <property type="molecule type" value="Genomic_DNA"/>
</dbReference>
<dbReference type="InterPro" id="IPR016295">
    <property type="entry name" value="Proteasome_beta4"/>
</dbReference>
<dbReference type="PANTHER" id="PTHR32194">
    <property type="entry name" value="METALLOPROTEASE TLDD"/>
    <property type="match status" value="1"/>
</dbReference>
<sequence length="243" mass="26825">MEELGIYTIQNTPIQVNPKAYTMGTSVLAIKYADGVMVASDTQASYGSYAKYKGIERVAELAPTTLLASSGEYSNFQELKNRLTLEMKAPVGEEPLFGPRECFEILRNHMYSKRCKGAPEINFHIVAGIEKALPREALPYESDPTRRFLAGIDHLGNFFHANVIATGIGAHIALPILRAAVQDRDESITEEEAANILKTAMTTLIYRDTRATSIVQFSRVTQEGVQISAPIKLETDWSVGRPS</sequence>
<dbReference type="Pfam" id="PF00227">
    <property type="entry name" value="Proteasome"/>
    <property type="match status" value="2"/>
</dbReference>
<keyword evidence="2 3" id="KW-0647">Proteasome</keyword>
<keyword evidence="4" id="KW-1185">Reference proteome</keyword>
<dbReference type="GO" id="GO:0051603">
    <property type="term" value="P:proteolysis involved in protein catabolic process"/>
    <property type="evidence" value="ECO:0007669"/>
    <property type="project" value="InterPro"/>
</dbReference>
<dbReference type="OrthoDB" id="10248542at2759"/>
<dbReference type="GO" id="GO:0005737">
    <property type="term" value="C:cytoplasm"/>
    <property type="evidence" value="ECO:0007669"/>
    <property type="project" value="UniProtKB-SubCell"/>
</dbReference>
<evidence type="ECO:0000313" key="4">
    <source>
        <dbReference type="Proteomes" id="UP000185944"/>
    </source>
</evidence>
<dbReference type="AlphaFoldDB" id="A0A177EF34"/>
<keyword evidence="1 2" id="KW-0539">Nucleus</keyword>
<dbReference type="PANTHER" id="PTHR32194:SF6">
    <property type="entry name" value="PROTEASOME SUBUNIT BETA"/>
    <property type="match status" value="1"/>
</dbReference>
<dbReference type="GO" id="GO:0005634">
    <property type="term" value="C:nucleus"/>
    <property type="evidence" value="ECO:0007669"/>
    <property type="project" value="UniProtKB-SubCell"/>
</dbReference>
<gene>
    <name evidence="3" type="ORF">NEDG_00875</name>
</gene>
<proteinExistence type="inferred from homology"/>
<dbReference type="InterPro" id="IPR001353">
    <property type="entry name" value="Proteasome_sua/b"/>
</dbReference>
<evidence type="ECO:0000256" key="2">
    <source>
        <dbReference type="PIRNR" id="PIRNR001213"/>
    </source>
</evidence>
<dbReference type="Proteomes" id="UP000185944">
    <property type="component" value="Unassembled WGS sequence"/>
</dbReference>
<dbReference type="SUPFAM" id="SSF56235">
    <property type="entry name" value="N-terminal nucleophile aminohydrolases (Ntn hydrolases)"/>
    <property type="match status" value="1"/>
</dbReference>
<dbReference type="GO" id="GO:0019774">
    <property type="term" value="C:proteasome core complex, beta-subunit complex"/>
    <property type="evidence" value="ECO:0007669"/>
    <property type="project" value="UniProtKB-UniRule"/>
</dbReference>
<comment type="caution">
    <text evidence="3">The sequence shown here is derived from an EMBL/GenBank/DDBJ whole genome shotgun (WGS) entry which is preliminary data.</text>
</comment>
<protein>
    <recommendedName>
        <fullName evidence="2">Proteasome subunit beta</fullName>
    </recommendedName>
</protein>
<evidence type="ECO:0000256" key="1">
    <source>
        <dbReference type="ARBA" id="ARBA00023242"/>
    </source>
</evidence>
<keyword evidence="2" id="KW-0963">Cytoplasm</keyword>
<comment type="similarity">
    <text evidence="2">Belongs to the peptidase T1B family.</text>
</comment>
<dbReference type="PIRSF" id="PIRSF001213">
    <property type="entry name" value="Psome_endopept_beta"/>
    <property type="match status" value="1"/>
</dbReference>
<comment type="subcellular location">
    <subcellularLocation>
        <location evidence="2">Cytoplasm</location>
    </subcellularLocation>
    <subcellularLocation>
        <location evidence="2">Nucleus</location>
    </subcellularLocation>
</comment>
<dbReference type="InterPro" id="IPR023333">
    <property type="entry name" value="Proteasome_suB-type"/>
</dbReference>
<dbReference type="Gene3D" id="3.60.20.10">
    <property type="entry name" value="Glutamine Phosphoribosylpyrophosphate, subunit 1, domain 1"/>
    <property type="match status" value="1"/>
</dbReference>